<evidence type="ECO:0000259" key="3">
    <source>
        <dbReference type="PROSITE" id="PS50103"/>
    </source>
</evidence>
<feature type="compositionally biased region" description="Basic and acidic residues" evidence="2">
    <location>
        <begin position="694"/>
        <end position="727"/>
    </location>
</feature>
<keyword evidence="1" id="KW-0863">Zinc-finger</keyword>
<dbReference type="PANTHER" id="PTHR15725">
    <property type="entry name" value="ZN-FINGER, C-X8-C-X5-C-X3-H TYPE-CONTAINING"/>
    <property type="match status" value="1"/>
</dbReference>
<feature type="compositionally biased region" description="Basic and acidic residues" evidence="2">
    <location>
        <begin position="650"/>
        <end position="659"/>
    </location>
</feature>
<feature type="compositionally biased region" description="Polar residues" evidence="2">
    <location>
        <begin position="589"/>
        <end position="598"/>
    </location>
</feature>
<dbReference type="PROSITE" id="PS50103">
    <property type="entry name" value="ZF_C3H1"/>
    <property type="match status" value="1"/>
</dbReference>
<feature type="compositionally biased region" description="Basic and acidic residues" evidence="2">
    <location>
        <begin position="346"/>
        <end position="363"/>
    </location>
</feature>
<dbReference type="InterPro" id="IPR041686">
    <property type="entry name" value="Znf-CCCH_3"/>
</dbReference>
<feature type="zinc finger region" description="C3H1-type" evidence="1">
    <location>
        <begin position="2"/>
        <end position="29"/>
    </location>
</feature>
<gene>
    <name evidence="4" type="primary">ZC3H11A</name>
    <name evidence="4" type="ORF">AWC38_SpisGene2474</name>
</gene>
<feature type="compositionally biased region" description="Basic residues" evidence="2">
    <location>
        <begin position="271"/>
        <end position="281"/>
    </location>
</feature>
<feature type="compositionally biased region" description="Low complexity" evidence="2">
    <location>
        <begin position="93"/>
        <end position="108"/>
    </location>
</feature>
<organism evidence="4 5">
    <name type="scientific">Stylophora pistillata</name>
    <name type="common">Smooth cauliflower coral</name>
    <dbReference type="NCBI Taxonomy" id="50429"/>
    <lineage>
        <taxon>Eukaryota</taxon>
        <taxon>Metazoa</taxon>
        <taxon>Cnidaria</taxon>
        <taxon>Anthozoa</taxon>
        <taxon>Hexacorallia</taxon>
        <taxon>Scleractinia</taxon>
        <taxon>Astrocoeniina</taxon>
        <taxon>Pocilloporidae</taxon>
        <taxon>Stylophora</taxon>
    </lineage>
</organism>
<dbReference type="Gene3D" id="4.10.1000.10">
    <property type="entry name" value="Zinc finger, CCCH-type"/>
    <property type="match status" value="1"/>
</dbReference>
<name>A0A2B4SU73_STYPI</name>
<evidence type="ECO:0000256" key="1">
    <source>
        <dbReference type="PROSITE-ProRule" id="PRU00723"/>
    </source>
</evidence>
<keyword evidence="1" id="KW-0862">Zinc</keyword>
<dbReference type="InterPro" id="IPR000571">
    <property type="entry name" value="Znf_CCCH"/>
</dbReference>
<feature type="compositionally biased region" description="Basic and acidic residues" evidence="2">
    <location>
        <begin position="307"/>
        <end position="339"/>
    </location>
</feature>
<keyword evidence="5" id="KW-1185">Reference proteome</keyword>
<feature type="compositionally biased region" description="Basic and acidic residues" evidence="2">
    <location>
        <begin position="612"/>
        <end position="622"/>
    </location>
</feature>
<protein>
    <submittedName>
        <fullName evidence="4">Zinc finger CCCH domain-containing protein 11A</fullName>
    </submittedName>
</protein>
<reference evidence="5" key="1">
    <citation type="journal article" date="2017" name="bioRxiv">
        <title>Comparative analysis of the genomes of Stylophora pistillata and Acropora digitifera provides evidence for extensive differences between species of corals.</title>
        <authorList>
            <person name="Voolstra C.R."/>
            <person name="Li Y."/>
            <person name="Liew Y.J."/>
            <person name="Baumgarten S."/>
            <person name="Zoccola D."/>
            <person name="Flot J.-F."/>
            <person name="Tambutte S."/>
            <person name="Allemand D."/>
            <person name="Aranda M."/>
        </authorList>
    </citation>
    <scope>NUCLEOTIDE SEQUENCE [LARGE SCALE GENOMIC DNA]</scope>
</reference>
<feature type="compositionally biased region" description="Basic and acidic residues" evidence="2">
    <location>
        <begin position="777"/>
        <end position="787"/>
    </location>
</feature>
<feature type="region of interest" description="Disordered" evidence="2">
    <location>
        <begin position="870"/>
        <end position="921"/>
    </location>
</feature>
<dbReference type="OrthoDB" id="5395350at2759"/>
<feature type="compositionally biased region" description="Polar residues" evidence="2">
    <location>
        <begin position="520"/>
        <end position="530"/>
    </location>
</feature>
<keyword evidence="1" id="KW-0479">Metal-binding</keyword>
<feature type="region of interest" description="Disordered" evidence="2">
    <location>
        <begin position="249"/>
        <end position="400"/>
    </location>
</feature>
<feature type="compositionally biased region" description="Basic and acidic residues" evidence="2">
    <location>
        <begin position="554"/>
        <end position="580"/>
    </location>
</feature>
<evidence type="ECO:0000256" key="2">
    <source>
        <dbReference type="SAM" id="MobiDB-lite"/>
    </source>
</evidence>
<feature type="compositionally biased region" description="Basic and acidic residues" evidence="2">
    <location>
        <begin position="372"/>
        <end position="390"/>
    </location>
</feature>
<feature type="region of interest" description="Disordered" evidence="2">
    <location>
        <begin position="414"/>
        <end position="789"/>
    </location>
</feature>
<feature type="compositionally biased region" description="Basic and acidic residues" evidence="2">
    <location>
        <begin position="883"/>
        <end position="897"/>
    </location>
</feature>
<feature type="compositionally biased region" description="Basic and acidic residues" evidence="2">
    <location>
        <begin position="459"/>
        <end position="471"/>
    </location>
</feature>
<feature type="compositionally biased region" description="Basic and acidic residues" evidence="2">
    <location>
        <begin position="414"/>
        <end position="447"/>
    </location>
</feature>
<dbReference type="AlphaFoldDB" id="A0A2B4SU73"/>
<comment type="caution">
    <text evidence="4">The sequence shown here is derived from an EMBL/GenBank/DDBJ whole genome shotgun (WGS) entry which is preliminary data.</text>
</comment>
<dbReference type="GO" id="GO:0008270">
    <property type="term" value="F:zinc ion binding"/>
    <property type="evidence" value="ECO:0007669"/>
    <property type="project" value="UniProtKB-KW"/>
</dbReference>
<dbReference type="Proteomes" id="UP000225706">
    <property type="component" value="Unassembled WGS sequence"/>
</dbReference>
<feature type="domain" description="C3H1-type" evidence="3">
    <location>
        <begin position="2"/>
        <end position="29"/>
    </location>
</feature>
<feature type="compositionally biased region" description="Polar residues" evidence="2">
    <location>
        <begin position="282"/>
        <end position="291"/>
    </location>
</feature>
<dbReference type="PANTHER" id="PTHR15725:SF14">
    <property type="entry name" value="ZINC FINGER CCCH DOMAIN-CONTAINING PROTEIN 11A"/>
    <property type="match status" value="1"/>
</dbReference>
<dbReference type="EMBL" id="LSMT01000020">
    <property type="protein sequence ID" value="PFX32699.1"/>
    <property type="molecule type" value="Genomic_DNA"/>
</dbReference>
<feature type="region of interest" description="Disordered" evidence="2">
    <location>
        <begin position="806"/>
        <end position="840"/>
    </location>
</feature>
<evidence type="ECO:0000313" key="5">
    <source>
        <dbReference type="Proteomes" id="UP000225706"/>
    </source>
</evidence>
<feature type="compositionally biased region" description="Pro residues" evidence="2">
    <location>
        <begin position="109"/>
        <end position="120"/>
    </location>
</feature>
<feature type="region of interest" description="Disordered" evidence="2">
    <location>
        <begin position="88"/>
        <end position="145"/>
    </location>
</feature>
<proteinExistence type="predicted"/>
<feature type="compositionally biased region" description="Basic and acidic residues" evidence="2">
    <location>
        <begin position="819"/>
        <end position="833"/>
    </location>
</feature>
<evidence type="ECO:0000313" key="4">
    <source>
        <dbReference type="EMBL" id="PFX32699.1"/>
    </source>
</evidence>
<feature type="compositionally biased region" description="Polar residues" evidence="2">
    <location>
        <begin position="132"/>
        <end position="145"/>
    </location>
</feature>
<dbReference type="Pfam" id="PF15663">
    <property type="entry name" value="zf-CCCH_3"/>
    <property type="match status" value="1"/>
</dbReference>
<accession>A0A2B4SU73</accession>
<sequence length="975" mass="110011">MASQGDDCYFYYYSTCVKGEECPFRHQPEALGCEVVCEEWEKSRRCLKPVCRFRHMLIEERRSRTQCYWESQPSGCLKPFCPFLHTKPRPNEQTTASTTSVPTVSQPAQPLPVPPIPVPPSSATKQDVRTIPTISNTPRPRQPLLQNVSVARQSAAPISYPTMPNRLVLAPQPPQMIRTPHYTGPPRPAGMVQPVPVGRGFAPVLPHVPVRYGRGMPAPQRFPHPLINIYVGGPEGSATSFLSQGGFQEDRFDRQDSDSYSSSESDDERRKSHQTSLRKVRNSSQREVFSSNRRDIHSNRKQQSNKPSRERYRTGDRRRLDGSKDRKKDCTDAEREKSRDRRRPSRRSDKETEEKERKDNIERQRRKTSPSQDEKNEEKTEKEDMAKDESSPGFKVKTLEEILREKALKKLEERRAQAKIEEQKEAEDGKEEREEENMGKGEGANKSEEEESVVLESESNAKHLFDEKDSNSVEPSFEKPSVARKVSLNEKKRSPVKKVVGLKKNFIDSKSSSTADSSSEEVTQTKRVSANSEENENVNEKVTTNEPPSPFQEVRVKSFEEIMQEKRKRKAEQEGARDSVQDLGGELTEQVNSSTAIVTSIPPKRLKRLVRKSSEDSDKDTKVVSSSAADTDNKVENRRKRTVYVMDKPSSSKDSKENDVTSTASNGENKPPKASLKKQAAAAECLGQQKVRVKSRDEIMSEKRQRASQERAEAPKDSEVAGEEERGLNNSPRRNQERKPLKRVSVPVIKPRRIKVWGQGTNKQKSTEDSVSSSTVEETHKDQESREQAVQIDIEAVKLPAFQSEPALAESQLRPADASVKDQRPAPDQRIPNKDGSFSTAASDVEAGAAICEFGVNTVAVEAEDFRSKITQITQEPEEVLDSPEKPQHSLSEQHDMEDTEPPMEYQPSEPKGSKEPPSYDEIKQAIANEMAKKDDFFDEFGADIDLGEDDGVAGDSFELNEDDLLMELDEMINQ</sequence>
<dbReference type="STRING" id="50429.A0A2B4SU73"/>